<dbReference type="SMART" id="SM00464">
    <property type="entry name" value="LON"/>
    <property type="match status" value="1"/>
</dbReference>
<name>F8X162_9BACT</name>
<keyword evidence="7 10" id="KW-0067">ATP-binding</keyword>
<dbReference type="SUPFAM" id="SSF54211">
    <property type="entry name" value="Ribosomal protein S5 domain 2-like"/>
    <property type="match status" value="1"/>
</dbReference>
<evidence type="ECO:0000259" key="17">
    <source>
        <dbReference type="PROSITE" id="PS51787"/>
    </source>
</evidence>
<comment type="subcellular location">
    <subcellularLocation>
        <location evidence="1 10 11">Cytoplasm</location>
    </subcellularLocation>
</comment>
<dbReference type="Gene3D" id="3.40.50.300">
    <property type="entry name" value="P-loop containing nucleotide triphosphate hydrolases"/>
    <property type="match status" value="1"/>
</dbReference>
<dbReference type="InterPro" id="IPR003959">
    <property type="entry name" value="ATPase_AAA_core"/>
</dbReference>
<dbReference type="eggNOG" id="COG0466">
    <property type="taxonomic scope" value="Bacteria"/>
</dbReference>
<dbReference type="Pfam" id="PF02190">
    <property type="entry name" value="LON_substr_bdg"/>
    <property type="match status" value="1"/>
</dbReference>
<dbReference type="InterPro" id="IPR027065">
    <property type="entry name" value="Lon_Prtase"/>
</dbReference>
<dbReference type="Gene3D" id="3.30.230.10">
    <property type="match status" value="1"/>
</dbReference>
<dbReference type="EMBL" id="ADLW01000007">
    <property type="protein sequence ID" value="EGK03334.1"/>
    <property type="molecule type" value="Genomic_DNA"/>
</dbReference>
<evidence type="ECO:0000256" key="7">
    <source>
        <dbReference type="ARBA" id="ARBA00022840"/>
    </source>
</evidence>
<dbReference type="RefSeq" id="WP_006843341.1">
    <property type="nucleotide sequence ID" value="NZ_AQWJ01000003.1"/>
</dbReference>
<evidence type="ECO:0000256" key="11">
    <source>
        <dbReference type="PIRNR" id="PIRNR001174"/>
    </source>
</evidence>
<comment type="subunit">
    <text evidence="10 11">Homohexamer. Organized in a ring with a central cavity.</text>
</comment>
<comment type="catalytic activity">
    <reaction evidence="9 10 11 14">
        <text>Hydrolysis of proteins in presence of ATP.</text>
        <dbReference type="EC" id="3.4.21.53"/>
    </reaction>
</comment>
<feature type="domain" description="Lon N-terminal" evidence="17">
    <location>
        <begin position="42"/>
        <end position="239"/>
    </location>
</feature>
<dbReference type="GO" id="GO:0016887">
    <property type="term" value="F:ATP hydrolysis activity"/>
    <property type="evidence" value="ECO:0007669"/>
    <property type="project" value="UniProtKB-UniRule"/>
</dbReference>
<dbReference type="STRING" id="742767.HMPREF9456_01971"/>
<evidence type="ECO:0000256" key="12">
    <source>
        <dbReference type="PIRSR" id="PIRSR001174-1"/>
    </source>
</evidence>
<dbReference type="SUPFAM" id="SSF52540">
    <property type="entry name" value="P-loop containing nucleoside triphosphate hydrolases"/>
    <property type="match status" value="1"/>
</dbReference>
<dbReference type="GO" id="GO:0004176">
    <property type="term" value="F:ATP-dependent peptidase activity"/>
    <property type="evidence" value="ECO:0007669"/>
    <property type="project" value="UniProtKB-UniRule"/>
</dbReference>
<dbReference type="GO" id="GO:0005524">
    <property type="term" value="F:ATP binding"/>
    <property type="evidence" value="ECO:0007669"/>
    <property type="project" value="UniProtKB-UniRule"/>
</dbReference>
<comment type="induction">
    <text evidence="10">By heat shock.</text>
</comment>
<dbReference type="InterPro" id="IPR054594">
    <property type="entry name" value="Lon_lid"/>
</dbReference>
<keyword evidence="3 10" id="KW-0645">Protease</keyword>
<dbReference type="GO" id="GO:0006515">
    <property type="term" value="P:protein quality control for misfolded or incompletely synthesized proteins"/>
    <property type="evidence" value="ECO:0007669"/>
    <property type="project" value="UniProtKB-UniRule"/>
</dbReference>
<evidence type="ECO:0000256" key="13">
    <source>
        <dbReference type="PIRSR" id="PIRSR001174-2"/>
    </source>
</evidence>
<dbReference type="InterPro" id="IPR027543">
    <property type="entry name" value="Lon_bac"/>
</dbReference>
<dbReference type="HAMAP" id="MF_01973">
    <property type="entry name" value="lon_bact"/>
    <property type="match status" value="1"/>
</dbReference>
<comment type="function">
    <text evidence="10">ATP-dependent serine protease that mediates the selective degradation of mutant and abnormal proteins as well as certain short-lived regulatory proteins. Required for cellular homeostasis and for survival from DNA damage and developmental changes induced by stress. Degrades polypeptides processively to yield small peptide fragments that are 5 to 10 amino acids long. Binds to DNA in a double-stranded, site-specific manner.</text>
</comment>
<dbReference type="PROSITE" id="PS51786">
    <property type="entry name" value="LON_PROTEOLYTIC"/>
    <property type="match status" value="1"/>
</dbReference>
<dbReference type="Gene3D" id="1.10.8.60">
    <property type="match status" value="1"/>
</dbReference>
<dbReference type="CDD" id="cd19500">
    <property type="entry name" value="RecA-like_Lon"/>
    <property type="match status" value="1"/>
</dbReference>
<dbReference type="GO" id="GO:0034605">
    <property type="term" value="P:cellular response to heat"/>
    <property type="evidence" value="ECO:0007669"/>
    <property type="project" value="UniProtKB-UniRule"/>
</dbReference>
<dbReference type="InterPro" id="IPR004815">
    <property type="entry name" value="Lon_bac/euk-typ"/>
</dbReference>
<dbReference type="Pfam" id="PF22667">
    <property type="entry name" value="Lon_lid"/>
    <property type="match status" value="1"/>
</dbReference>
<dbReference type="InterPro" id="IPR020568">
    <property type="entry name" value="Ribosomal_Su5_D2-typ_SF"/>
</dbReference>
<reference evidence="18 19" key="1">
    <citation type="submission" date="2011-04" db="EMBL/GenBank/DDBJ databases">
        <title>The Genome Sequence of Dysgonomonas mossii DSM 22836.</title>
        <authorList>
            <consortium name="The Broad Institute Genome Sequencing Platform"/>
            <person name="Earl A."/>
            <person name="Ward D."/>
            <person name="Feldgarden M."/>
            <person name="Gevers D."/>
            <person name="Pudlo N."/>
            <person name="Martens E."/>
            <person name="Allen-Vercoe E."/>
            <person name="Young S.K."/>
            <person name="Zeng Q."/>
            <person name="Gargeya S."/>
            <person name="Fitzgerald M."/>
            <person name="Haas B."/>
            <person name="Abouelleil A."/>
            <person name="Alvarado L."/>
            <person name="Arachchi H.M."/>
            <person name="Berlin A."/>
            <person name="Brown A."/>
            <person name="Chapman S.B."/>
            <person name="Chen Z."/>
            <person name="Dunbar C."/>
            <person name="Freedman E."/>
            <person name="Gearin G."/>
            <person name="Gellesch M."/>
            <person name="Goldberg J."/>
            <person name="Griggs A."/>
            <person name="Gujja S."/>
            <person name="Heiman D."/>
            <person name="Howarth C."/>
            <person name="Larson L."/>
            <person name="Lui A."/>
            <person name="MacDonald P.J.P."/>
            <person name="Mehta T."/>
            <person name="Montmayeur A."/>
            <person name="Murphy C."/>
            <person name="Neiman D."/>
            <person name="Pearson M."/>
            <person name="Priest M."/>
            <person name="Roberts A."/>
            <person name="Saif S."/>
            <person name="Shea T."/>
            <person name="Shenoy N."/>
            <person name="Sisk P."/>
            <person name="Stolte C."/>
            <person name="Sykes S."/>
            <person name="Yandava C."/>
            <person name="Wortman J."/>
            <person name="Nusbaum C."/>
            <person name="Birren B."/>
        </authorList>
    </citation>
    <scope>NUCLEOTIDE SEQUENCE [LARGE SCALE GENOMIC DNA]</scope>
    <source>
        <strain evidence="18 19">DSM 22836</strain>
    </source>
</reference>
<keyword evidence="5 10" id="KW-0378">Hydrolase</keyword>
<evidence type="ECO:0000256" key="3">
    <source>
        <dbReference type="ARBA" id="ARBA00022670"/>
    </source>
</evidence>
<feature type="active site" evidence="10 12">
    <location>
        <position position="758"/>
    </location>
</feature>
<dbReference type="InterPro" id="IPR008269">
    <property type="entry name" value="Lon_proteolytic"/>
</dbReference>
<dbReference type="GO" id="GO:0005737">
    <property type="term" value="C:cytoplasm"/>
    <property type="evidence" value="ECO:0007669"/>
    <property type="project" value="UniProtKB-SubCell"/>
</dbReference>
<dbReference type="GO" id="GO:0004252">
    <property type="term" value="F:serine-type endopeptidase activity"/>
    <property type="evidence" value="ECO:0007669"/>
    <property type="project" value="UniProtKB-UniRule"/>
</dbReference>
<protein>
    <recommendedName>
        <fullName evidence="10 11">Lon protease</fullName>
        <ecNumber evidence="10 11">3.4.21.53</ecNumber>
    </recommendedName>
    <alternativeName>
        <fullName evidence="10">ATP-dependent protease La</fullName>
    </alternativeName>
</protein>
<dbReference type="Gene3D" id="1.20.5.5270">
    <property type="match status" value="1"/>
</dbReference>
<evidence type="ECO:0000256" key="9">
    <source>
        <dbReference type="ARBA" id="ARBA00050665"/>
    </source>
</evidence>
<dbReference type="SUPFAM" id="SSF88697">
    <property type="entry name" value="PUA domain-like"/>
    <property type="match status" value="1"/>
</dbReference>
<keyword evidence="6 10" id="KW-0720">Serine protease</keyword>
<dbReference type="AlphaFoldDB" id="F8X162"/>
<dbReference type="InterPro" id="IPR027417">
    <property type="entry name" value="P-loop_NTPase"/>
</dbReference>
<proteinExistence type="evidence at transcript level"/>
<evidence type="ECO:0000256" key="10">
    <source>
        <dbReference type="HAMAP-Rule" id="MF_01973"/>
    </source>
</evidence>
<feature type="domain" description="Lon proteolytic" evidence="16">
    <location>
        <begin position="626"/>
        <end position="809"/>
    </location>
</feature>
<comment type="similarity">
    <text evidence="10 11 14 15">Belongs to the peptidase S16 family.</text>
</comment>
<dbReference type="PRINTS" id="PR00830">
    <property type="entry name" value="ENDOLAPTASE"/>
</dbReference>
<keyword evidence="8 10" id="KW-0346">Stress response</keyword>
<sequence length="829" mass="93735">MFSKKKDFLSLEENTGPVISIIANDFDDGDCYINENDLKEEIAILPLRNTIIFPGTSMPISVARKKSLKLIKSVGRLKGKYVGLVCQKDADNEEPEINDLYSIGVIGEIIRVIELPDDENVTVIFQGKKRFRLTELTQTEPFLKGRYEIKESVPVLKTDTEYKALLDSIRDQMILMLRMYGEPPKEFIQRIKSDSVSSVLVNYCCANLPVSGSEKQALLEIDDEKERAYRLLVILNRETQMMEMKLNIQMKTREELNQQQKEYFLQQQIKTIQDELGGSPQQADLEEFKQRAAKKKWGKDVAAIFEKEITKLERLHPQSPDYSTQYTYIETILDLPWGEYTKDNFNLKNAQKVLDQDHFGLEKVKERIIEHLAVLKLKGDLKSPIICLYGPPGVGKTSLGKSVAKALNRNYVRVSLGGLHDESEIRGHRRTYIGAMPGRIIQNILKAGSSNPVFVLDEIDKIGSDFKGDPSSALLEVLDPEQNSTFHDNYLNIDYDLSKVMFLATANNLSTISQPLLDRMELIDVSGYIIEEKIEIARRHLIPKQLENHGLTKDTIDIPKKTIEKIVENYTRESGVRELDKKIAKIMRKLARKVASDDEYKKVIDPDDLQEYLGAVEYTRDQYQGNEYAGVVTGLAWTSVGGEILFIETSLNKGKGSKLTLTGNLGDVMKESAILALQYLQSHGQQLLGIDEKVFDNWNVHVHVPEGAIPKDGPSAGITMVTSLASAFTQRKVRPNLAMTGEITLRGKVLPVGGIREKILAAKRAGIKEIILCKENKKNIDEIKPLYLKGLTFHYVDDIKEVLDIALLKEKVKHPLDLTVKEEKENKGN</sequence>
<evidence type="ECO:0000256" key="4">
    <source>
        <dbReference type="ARBA" id="ARBA00022741"/>
    </source>
</evidence>
<dbReference type="InterPro" id="IPR015947">
    <property type="entry name" value="PUA-like_sf"/>
</dbReference>
<dbReference type="FunFam" id="3.40.50.300:FF:000021">
    <property type="entry name" value="Lon protease homolog"/>
    <property type="match status" value="1"/>
</dbReference>
<evidence type="ECO:0000256" key="5">
    <source>
        <dbReference type="ARBA" id="ARBA00022801"/>
    </source>
</evidence>
<evidence type="ECO:0000256" key="15">
    <source>
        <dbReference type="RuleBase" id="RU000591"/>
    </source>
</evidence>
<dbReference type="Gene3D" id="2.30.130.40">
    <property type="entry name" value="LON domain-like"/>
    <property type="match status" value="1"/>
</dbReference>
<comment type="caution">
    <text evidence="18">The sequence shown here is derived from an EMBL/GenBank/DDBJ whole genome shotgun (WGS) entry which is preliminary data.</text>
</comment>
<dbReference type="GeneID" id="78082613"/>
<dbReference type="GO" id="GO:0043565">
    <property type="term" value="F:sequence-specific DNA binding"/>
    <property type="evidence" value="ECO:0007669"/>
    <property type="project" value="UniProtKB-UniRule"/>
</dbReference>
<dbReference type="EC" id="3.4.21.53" evidence="10 11"/>
<dbReference type="Pfam" id="PF00004">
    <property type="entry name" value="AAA"/>
    <property type="match status" value="1"/>
</dbReference>
<dbReference type="SMART" id="SM00382">
    <property type="entry name" value="AAA"/>
    <property type="match status" value="1"/>
</dbReference>
<evidence type="ECO:0000256" key="1">
    <source>
        <dbReference type="ARBA" id="ARBA00004496"/>
    </source>
</evidence>
<dbReference type="Gene3D" id="1.20.58.1480">
    <property type="match status" value="1"/>
</dbReference>
<dbReference type="PROSITE" id="PS51787">
    <property type="entry name" value="LON_N"/>
    <property type="match status" value="1"/>
</dbReference>
<feature type="binding site" evidence="10 13">
    <location>
        <begin position="390"/>
        <end position="397"/>
    </location>
    <ligand>
        <name>ATP</name>
        <dbReference type="ChEBI" id="CHEBI:30616"/>
    </ligand>
</feature>
<dbReference type="InterPro" id="IPR003593">
    <property type="entry name" value="AAA+_ATPase"/>
</dbReference>
<dbReference type="InterPro" id="IPR008268">
    <property type="entry name" value="Peptidase_S16_AS"/>
</dbReference>
<dbReference type="Pfam" id="PF05362">
    <property type="entry name" value="Lon_C"/>
    <property type="match status" value="1"/>
</dbReference>
<evidence type="ECO:0000256" key="8">
    <source>
        <dbReference type="ARBA" id="ARBA00023016"/>
    </source>
</evidence>
<accession>F8X162</accession>
<dbReference type="NCBIfam" id="TIGR00763">
    <property type="entry name" value="lon"/>
    <property type="match status" value="1"/>
</dbReference>
<evidence type="ECO:0000313" key="19">
    <source>
        <dbReference type="Proteomes" id="UP000006420"/>
    </source>
</evidence>
<feature type="active site" evidence="10 12">
    <location>
        <position position="715"/>
    </location>
</feature>
<keyword evidence="2 10" id="KW-0963">Cytoplasm</keyword>
<dbReference type="HOGENOM" id="CLU_004109_4_3_10"/>
<dbReference type="PANTHER" id="PTHR10046">
    <property type="entry name" value="ATP DEPENDENT LON PROTEASE FAMILY MEMBER"/>
    <property type="match status" value="1"/>
</dbReference>
<evidence type="ECO:0000256" key="2">
    <source>
        <dbReference type="ARBA" id="ARBA00022490"/>
    </source>
</evidence>
<evidence type="ECO:0000256" key="14">
    <source>
        <dbReference type="PROSITE-ProRule" id="PRU01122"/>
    </source>
</evidence>
<dbReference type="OrthoDB" id="9803599at2"/>
<keyword evidence="19" id="KW-1185">Reference proteome</keyword>
<dbReference type="InterPro" id="IPR014721">
    <property type="entry name" value="Ribsml_uS5_D2-typ_fold_subgr"/>
</dbReference>
<dbReference type="PIRSF" id="PIRSF001174">
    <property type="entry name" value="Lon_proteas"/>
    <property type="match status" value="1"/>
</dbReference>
<evidence type="ECO:0000256" key="6">
    <source>
        <dbReference type="ARBA" id="ARBA00022825"/>
    </source>
</evidence>
<organism evidence="18 19">
    <name type="scientific">Dysgonomonas mossii DSM 22836</name>
    <dbReference type="NCBI Taxonomy" id="742767"/>
    <lineage>
        <taxon>Bacteria</taxon>
        <taxon>Pseudomonadati</taxon>
        <taxon>Bacteroidota</taxon>
        <taxon>Bacteroidia</taxon>
        <taxon>Bacteroidales</taxon>
        <taxon>Dysgonomonadaceae</taxon>
        <taxon>Dysgonomonas</taxon>
    </lineage>
</organism>
<keyword evidence="4 10" id="KW-0547">Nucleotide-binding</keyword>
<evidence type="ECO:0000313" key="18">
    <source>
        <dbReference type="EMBL" id="EGK03334.1"/>
    </source>
</evidence>
<dbReference type="InterPro" id="IPR046336">
    <property type="entry name" value="Lon_prtase_N_sf"/>
</dbReference>
<dbReference type="Proteomes" id="UP000006420">
    <property type="component" value="Unassembled WGS sequence"/>
</dbReference>
<gene>
    <name evidence="10" type="primary">lon</name>
    <name evidence="18" type="ORF">HMPREF9456_01971</name>
</gene>
<dbReference type="InterPro" id="IPR003111">
    <property type="entry name" value="Lon_prtase_N"/>
</dbReference>
<dbReference type="PROSITE" id="PS01046">
    <property type="entry name" value="LON_SER"/>
    <property type="match status" value="1"/>
</dbReference>
<evidence type="ECO:0000259" key="16">
    <source>
        <dbReference type="PROSITE" id="PS51786"/>
    </source>
</evidence>